<proteinExistence type="predicted"/>
<keyword evidence="3 6" id="KW-0812">Transmembrane</keyword>
<organism evidence="8 9">
    <name type="scientific">Agromyces protaetiae</name>
    <dbReference type="NCBI Taxonomy" id="2509455"/>
    <lineage>
        <taxon>Bacteria</taxon>
        <taxon>Bacillati</taxon>
        <taxon>Actinomycetota</taxon>
        <taxon>Actinomycetes</taxon>
        <taxon>Micrococcales</taxon>
        <taxon>Microbacteriaceae</taxon>
        <taxon>Agromyces</taxon>
    </lineage>
</organism>
<keyword evidence="4 6" id="KW-1133">Transmembrane helix</keyword>
<dbReference type="OrthoDB" id="9795587at2"/>
<gene>
    <name evidence="8" type="ORF">ET445_10755</name>
</gene>
<evidence type="ECO:0000256" key="3">
    <source>
        <dbReference type="ARBA" id="ARBA00022692"/>
    </source>
</evidence>
<sequence>MLSRSLRVIGCRAELRAASPFATLNVVPTDSRPFLARVSWKRLAWFSVGALVAAAIVVLAARGLRTLPSVQDFVATYPGHRELPEGAPVGIPAWLGWQHFFNVFFLVLLVRTGLYIRSKQRPPAFWTRDNSRFPRTKGTPRRLGISVWLHLTVDAFWVLNGIVYVVLLFATGQWVRIVPTDWGVVPNALSVVLQYASLDWPAENSWLFYNDAQVLSYFAVVFIASPIAILTGLRLSPVWPLEGRFAKLPSERVARALHFPTMLFFLAFTFVHVVLVLTTGILRNLNHMFASRDAGDWVGFAIFAGAIVVWIAGWFLAKPLVLAPLAERFGTVRRMPQPQAARAQAPRG</sequence>
<dbReference type="Gene3D" id="1.20.950.20">
    <property type="entry name" value="Transmembrane di-heme cytochromes, Chain C"/>
    <property type="match status" value="1"/>
</dbReference>
<dbReference type="SUPFAM" id="SSF81342">
    <property type="entry name" value="Transmembrane di-heme cytochromes"/>
    <property type="match status" value="1"/>
</dbReference>
<feature type="transmembrane region" description="Helical" evidence="6">
    <location>
        <begin position="256"/>
        <end position="277"/>
    </location>
</feature>
<feature type="domain" description="Cytochrome b561 bacterial/Ni-hydrogenase" evidence="7">
    <location>
        <begin position="98"/>
        <end position="289"/>
    </location>
</feature>
<evidence type="ECO:0000313" key="9">
    <source>
        <dbReference type="Proteomes" id="UP000291259"/>
    </source>
</evidence>
<dbReference type="InterPro" id="IPR016174">
    <property type="entry name" value="Di-haem_cyt_TM"/>
</dbReference>
<comment type="subcellular location">
    <subcellularLocation>
        <location evidence="1">Cell membrane</location>
        <topology evidence="1">Multi-pass membrane protein</topology>
    </subcellularLocation>
</comment>
<evidence type="ECO:0000256" key="5">
    <source>
        <dbReference type="ARBA" id="ARBA00023136"/>
    </source>
</evidence>
<keyword evidence="5 6" id="KW-0472">Membrane</keyword>
<evidence type="ECO:0000313" key="8">
    <source>
        <dbReference type="EMBL" id="QAY73755.1"/>
    </source>
</evidence>
<feature type="transmembrane region" description="Helical" evidence="6">
    <location>
        <begin position="97"/>
        <end position="116"/>
    </location>
</feature>
<protein>
    <recommendedName>
        <fullName evidence="7">Cytochrome b561 bacterial/Ni-hydrogenase domain-containing protein</fullName>
    </recommendedName>
</protein>
<dbReference type="PANTHER" id="PTHR30485:SF1">
    <property type="entry name" value="CYTOCHROME YDHU-RELATED"/>
    <property type="match status" value="1"/>
</dbReference>
<reference evidence="8 9" key="1">
    <citation type="submission" date="2019-01" db="EMBL/GenBank/DDBJ databases">
        <title>Genome sequencing of strain FW100M-8.</title>
        <authorList>
            <person name="Heo J."/>
            <person name="Kim S.-J."/>
            <person name="Kim J.-S."/>
            <person name="Hong S.-B."/>
            <person name="Kwon S.-W."/>
        </authorList>
    </citation>
    <scope>NUCLEOTIDE SEQUENCE [LARGE SCALE GENOMIC DNA]</scope>
    <source>
        <strain evidence="8 9">FW100M-8</strain>
    </source>
</reference>
<dbReference type="PANTHER" id="PTHR30485">
    <property type="entry name" value="NI/FE-HYDROGENASE 1 B-TYPE CYTOCHROME SUBUNIT"/>
    <property type="match status" value="1"/>
</dbReference>
<dbReference type="GO" id="GO:0022904">
    <property type="term" value="P:respiratory electron transport chain"/>
    <property type="evidence" value="ECO:0007669"/>
    <property type="project" value="InterPro"/>
</dbReference>
<dbReference type="GO" id="GO:0020037">
    <property type="term" value="F:heme binding"/>
    <property type="evidence" value="ECO:0007669"/>
    <property type="project" value="TreeGrafter"/>
</dbReference>
<dbReference type="InterPro" id="IPR011577">
    <property type="entry name" value="Cyt_b561_bac/Ni-Hgenase"/>
</dbReference>
<evidence type="ECO:0000256" key="1">
    <source>
        <dbReference type="ARBA" id="ARBA00004651"/>
    </source>
</evidence>
<dbReference type="Pfam" id="PF01292">
    <property type="entry name" value="Ni_hydr_CYTB"/>
    <property type="match status" value="1"/>
</dbReference>
<evidence type="ECO:0000256" key="2">
    <source>
        <dbReference type="ARBA" id="ARBA00022475"/>
    </source>
</evidence>
<accession>A0A4P6FD25</accession>
<feature type="transmembrane region" description="Helical" evidence="6">
    <location>
        <begin position="297"/>
        <end position="317"/>
    </location>
</feature>
<feature type="transmembrane region" description="Helical" evidence="6">
    <location>
        <begin position="43"/>
        <end position="64"/>
    </location>
</feature>
<evidence type="ECO:0000259" key="7">
    <source>
        <dbReference type="Pfam" id="PF01292"/>
    </source>
</evidence>
<keyword evidence="2" id="KW-1003">Cell membrane</keyword>
<name>A0A4P6FD25_9MICO</name>
<evidence type="ECO:0000256" key="6">
    <source>
        <dbReference type="SAM" id="Phobius"/>
    </source>
</evidence>
<dbReference type="EMBL" id="CP035491">
    <property type="protein sequence ID" value="QAY73755.1"/>
    <property type="molecule type" value="Genomic_DNA"/>
</dbReference>
<dbReference type="InterPro" id="IPR051542">
    <property type="entry name" value="Hydrogenase_cytochrome"/>
</dbReference>
<evidence type="ECO:0000256" key="4">
    <source>
        <dbReference type="ARBA" id="ARBA00022989"/>
    </source>
</evidence>
<keyword evidence="9" id="KW-1185">Reference proteome</keyword>
<dbReference type="KEGG" id="agf:ET445_10755"/>
<feature type="transmembrane region" description="Helical" evidence="6">
    <location>
        <begin position="147"/>
        <end position="170"/>
    </location>
</feature>
<dbReference type="AlphaFoldDB" id="A0A4P6FD25"/>
<dbReference type="GO" id="GO:0005886">
    <property type="term" value="C:plasma membrane"/>
    <property type="evidence" value="ECO:0007669"/>
    <property type="project" value="TreeGrafter"/>
</dbReference>
<feature type="transmembrane region" description="Helical" evidence="6">
    <location>
        <begin position="214"/>
        <end position="235"/>
    </location>
</feature>
<dbReference type="Proteomes" id="UP000291259">
    <property type="component" value="Chromosome"/>
</dbReference>